<dbReference type="PANTHER" id="PTHR46558:SF4">
    <property type="entry name" value="DNA-BIDING PHAGE PROTEIN"/>
    <property type="match status" value="1"/>
</dbReference>
<keyword evidence="1" id="KW-0238">DNA-binding</keyword>
<evidence type="ECO:0000313" key="3">
    <source>
        <dbReference type="Proteomes" id="UP000093044"/>
    </source>
</evidence>
<gene>
    <name evidence="2" type="ORF">BED41_08860</name>
</gene>
<dbReference type="STRING" id="1197717.BED41_08860"/>
<dbReference type="EMBL" id="CP016757">
    <property type="protein sequence ID" value="ANZ45170.1"/>
    <property type="molecule type" value="Genomic_DNA"/>
</dbReference>
<dbReference type="KEGG" id="cpor:BED41_08860"/>
<dbReference type="Proteomes" id="UP000093044">
    <property type="component" value="Chromosome"/>
</dbReference>
<dbReference type="GO" id="GO:0003677">
    <property type="term" value="F:DNA binding"/>
    <property type="evidence" value="ECO:0007669"/>
    <property type="project" value="UniProtKB-KW"/>
</dbReference>
<dbReference type="CDD" id="cd00093">
    <property type="entry name" value="HTH_XRE"/>
    <property type="match status" value="1"/>
</dbReference>
<dbReference type="PROSITE" id="PS50943">
    <property type="entry name" value="HTH_CROC1"/>
    <property type="match status" value="1"/>
</dbReference>
<sequence>MNISEKIKMLRKEKRLTQAMLAESLKVARSTVIAWEGKRCLPEGENLKNIARVLDTTVAFLLEENEDTGRALVVKGPIMPMSNEEQHLKETSPIILKLSEVRYMLDSLCGKPDIDDIHIIDELLNSCKKISAKLLLDETAAGRDL</sequence>
<organism evidence="2 3">
    <name type="scientific">Cloacibacillus porcorum</name>
    <dbReference type="NCBI Taxonomy" id="1197717"/>
    <lineage>
        <taxon>Bacteria</taxon>
        <taxon>Thermotogati</taxon>
        <taxon>Synergistota</taxon>
        <taxon>Synergistia</taxon>
        <taxon>Synergistales</taxon>
        <taxon>Synergistaceae</taxon>
        <taxon>Cloacibacillus</taxon>
    </lineage>
</organism>
<dbReference type="InterPro" id="IPR001387">
    <property type="entry name" value="Cro/C1-type_HTH"/>
</dbReference>
<dbReference type="InterPro" id="IPR010982">
    <property type="entry name" value="Lambda_DNA-bd_dom_sf"/>
</dbReference>
<dbReference type="AlphaFoldDB" id="A0A1B2I5C4"/>
<proteinExistence type="predicted"/>
<dbReference type="Gene3D" id="1.10.260.40">
    <property type="entry name" value="lambda repressor-like DNA-binding domains"/>
    <property type="match status" value="1"/>
</dbReference>
<dbReference type="Pfam" id="PF01381">
    <property type="entry name" value="HTH_3"/>
    <property type="match status" value="1"/>
</dbReference>
<evidence type="ECO:0000256" key="1">
    <source>
        <dbReference type="ARBA" id="ARBA00023125"/>
    </source>
</evidence>
<dbReference type="RefSeq" id="WP_066744978.1">
    <property type="nucleotide sequence ID" value="NZ_CALCLR010000013.1"/>
</dbReference>
<accession>A0A1B2I5C4</accession>
<reference evidence="2" key="1">
    <citation type="submission" date="2016-08" db="EMBL/GenBank/DDBJ databases">
        <title>Complete genome of Cloacibacillus porcorum.</title>
        <authorList>
            <person name="Looft T."/>
            <person name="Bayles D.O."/>
            <person name="Alt D.P."/>
        </authorList>
    </citation>
    <scope>NUCLEOTIDE SEQUENCE [LARGE SCALE GENOMIC DNA]</scope>
    <source>
        <strain evidence="2">CL-84</strain>
    </source>
</reference>
<dbReference type="SMART" id="SM00530">
    <property type="entry name" value="HTH_XRE"/>
    <property type="match status" value="1"/>
</dbReference>
<dbReference type="PANTHER" id="PTHR46558">
    <property type="entry name" value="TRACRIPTIONAL REGULATORY PROTEIN-RELATED-RELATED"/>
    <property type="match status" value="1"/>
</dbReference>
<name>A0A1B2I5C4_9BACT</name>
<evidence type="ECO:0000313" key="2">
    <source>
        <dbReference type="EMBL" id="ANZ45170.1"/>
    </source>
</evidence>
<keyword evidence="3" id="KW-1185">Reference proteome</keyword>
<dbReference type="SUPFAM" id="SSF47413">
    <property type="entry name" value="lambda repressor-like DNA-binding domains"/>
    <property type="match status" value="1"/>
</dbReference>
<dbReference type="GeneID" id="83057958"/>
<protein>
    <submittedName>
        <fullName evidence="2">Uncharacterized protein</fullName>
    </submittedName>
</protein>